<sequence length="465" mass="54167">LEPCSIEEYIEEAEYTRDWINIDEFDNKEGYADLNDDEEEVEVYQDTPQVSSDDDLPADELIRNWALKTYQSHQALNGLLEILRKLGHQLPKDARTLLRTKQCGKEIVSISGGEFWFPGIRATLKNNFRDIQPRVSSFSLNISVDGLPLHKSTRKQFWSILISIQERPETPVLMIGNFLGESKPSSVEQYLRPLVDELNDLIQNGIQISNKFIEVRVRAFIADSPARAFIKGVAYFNQKIGCQRCTVEGRYHNIARVMCFPGIDAPPRTDEDFRNGKYGDHHRERTPLRDLLWFNLITNVVVADCLHLIDYGVTRTMLKGWMLGKLGTHGKWSSNTLSKINSLLKQVELPLEFHRKFRNIEDIGLWKASEFKMFLRYASFVVLKEALTETEYQHFMLYFCAITLLSSEVYREFWYEANELLRQFVINYGLIYASCNMLKNHFEMVIRYWFKLQIGTNTKISIIKK</sequence>
<dbReference type="STRING" id="199890.A0A182PX78"/>
<name>A0A182PX78_9DIPT</name>
<dbReference type="AlphaFoldDB" id="A0A182PX78"/>
<dbReference type="PANTHER" id="PTHR33053">
    <property type="entry name" value="PROTEIN, PUTATIVE-RELATED"/>
    <property type="match status" value="1"/>
</dbReference>
<evidence type="ECO:0008006" key="3">
    <source>
        <dbReference type="Google" id="ProtNLM"/>
    </source>
</evidence>
<dbReference type="EnsemblMetazoa" id="AEPI011565-RA">
    <property type="protein sequence ID" value="AEPI011565-PA"/>
    <property type="gene ID" value="AEPI011565"/>
</dbReference>
<keyword evidence="2" id="KW-1185">Reference proteome</keyword>
<dbReference type="PANTHER" id="PTHR33053:SF9">
    <property type="entry name" value="AGAP000105-PA"/>
    <property type="match status" value="1"/>
</dbReference>
<accession>A0A182PX78</accession>
<evidence type="ECO:0000313" key="2">
    <source>
        <dbReference type="Proteomes" id="UP000075885"/>
    </source>
</evidence>
<dbReference type="Proteomes" id="UP000075885">
    <property type="component" value="Unassembled WGS sequence"/>
</dbReference>
<reference evidence="2" key="1">
    <citation type="submission" date="2013-03" db="EMBL/GenBank/DDBJ databases">
        <title>The Genome Sequence of Anopheles epiroticus epiroticus2.</title>
        <authorList>
            <consortium name="The Broad Institute Genomics Platform"/>
            <person name="Neafsey D.E."/>
            <person name="Howell P."/>
            <person name="Walker B."/>
            <person name="Young S.K."/>
            <person name="Zeng Q."/>
            <person name="Gargeya S."/>
            <person name="Fitzgerald M."/>
            <person name="Haas B."/>
            <person name="Abouelleil A."/>
            <person name="Allen A.W."/>
            <person name="Alvarado L."/>
            <person name="Arachchi H.M."/>
            <person name="Berlin A.M."/>
            <person name="Chapman S.B."/>
            <person name="Gainer-Dewar J."/>
            <person name="Goldberg J."/>
            <person name="Griggs A."/>
            <person name="Gujja S."/>
            <person name="Hansen M."/>
            <person name="Howarth C."/>
            <person name="Imamovic A."/>
            <person name="Ireland A."/>
            <person name="Larimer J."/>
            <person name="McCowan C."/>
            <person name="Murphy C."/>
            <person name="Pearson M."/>
            <person name="Poon T.W."/>
            <person name="Priest M."/>
            <person name="Roberts A."/>
            <person name="Saif S."/>
            <person name="Shea T."/>
            <person name="Sisk P."/>
            <person name="Sykes S."/>
            <person name="Wortman J."/>
            <person name="Nusbaum C."/>
            <person name="Birren B."/>
        </authorList>
    </citation>
    <scope>NUCLEOTIDE SEQUENCE [LARGE SCALE GENOMIC DNA]</scope>
    <source>
        <strain evidence="2">Epiroticus2</strain>
    </source>
</reference>
<proteinExistence type="predicted"/>
<reference evidence="1" key="2">
    <citation type="submission" date="2020-05" db="UniProtKB">
        <authorList>
            <consortium name="EnsemblMetazoa"/>
        </authorList>
    </citation>
    <scope>IDENTIFICATION</scope>
    <source>
        <strain evidence="1">Epiroticus2</strain>
    </source>
</reference>
<evidence type="ECO:0000313" key="1">
    <source>
        <dbReference type="EnsemblMetazoa" id="AEPI011565-PA"/>
    </source>
</evidence>
<dbReference type="VEuPathDB" id="VectorBase:AEPI011565"/>
<protein>
    <recommendedName>
        <fullName evidence="3">Transposase domain-containing protein</fullName>
    </recommendedName>
</protein>
<organism evidence="1 2">
    <name type="scientific">Anopheles epiroticus</name>
    <dbReference type="NCBI Taxonomy" id="199890"/>
    <lineage>
        <taxon>Eukaryota</taxon>
        <taxon>Metazoa</taxon>
        <taxon>Ecdysozoa</taxon>
        <taxon>Arthropoda</taxon>
        <taxon>Hexapoda</taxon>
        <taxon>Insecta</taxon>
        <taxon>Pterygota</taxon>
        <taxon>Neoptera</taxon>
        <taxon>Endopterygota</taxon>
        <taxon>Diptera</taxon>
        <taxon>Nematocera</taxon>
        <taxon>Culicoidea</taxon>
        <taxon>Culicidae</taxon>
        <taxon>Anophelinae</taxon>
        <taxon>Anopheles</taxon>
    </lineage>
</organism>